<comment type="caution">
    <text evidence="4">The sequence shown here is derived from an EMBL/GenBank/DDBJ whole genome shotgun (WGS) entry which is preliminary data.</text>
</comment>
<dbReference type="InterPro" id="IPR050955">
    <property type="entry name" value="Plant_Biomass_Hydrol_Est"/>
</dbReference>
<dbReference type="GO" id="GO:0016787">
    <property type="term" value="F:hydrolase activity"/>
    <property type="evidence" value="ECO:0007669"/>
    <property type="project" value="UniProtKB-KW"/>
</dbReference>
<evidence type="ECO:0000313" key="5">
    <source>
        <dbReference type="Proteomes" id="UP001595886"/>
    </source>
</evidence>
<sequence length="298" mass="30838">MRLPLRFLFCPVLAFALAASAGAASTVRLPPGECSGSGTDRIFGDGFEGVAIPHDPSNGSGGPFPGNVTRTIAVAGFGNRSYYLHLPPDYTPTRSWPLLLALRGSTSPAATATAAQQVRSDWSAWADSGGFIVLAPVGTSTQGGWGASGDGAEISAALDDAFASYNVERSRIYLWGFSAGAHFGHALALNNTDFFAAYGVSAGSLEQYACTDNGSFPPTCAALLSGAQPKIPVDIHLGTSDPLASPPYTAAGDPARFQNQGWVSGQTLFYTSFAGGHTYTAAHLGQIWNHLCGFALGP</sequence>
<dbReference type="PANTHER" id="PTHR43037:SF5">
    <property type="entry name" value="FERULOYL ESTERASE"/>
    <property type="match status" value="1"/>
</dbReference>
<protein>
    <submittedName>
        <fullName evidence="4">Alpha/beta hydrolase family esterase</fullName>
    </submittedName>
</protein>
<evidence type="ECO:0000256" key="3">
    <source>
        <dbReference type="SAM" id="SignalP"/>
    </source>
</evidence>
<keyword evidence="2 4" id="KW-0378">Hydrolase</keyword>
<keyword evidence="5" id="KW-1185">Reference proteome</keyword>
<dbReference type="PANTHER" id="PTHR43037">
    <property type="entry name" value="UNNAMED PRODUCT-RELATED"/>
    <property type="match status" value="1"/>
</dbReference>
<feature type="chain" id="PRO_5046517316" evidence="3">
    <location>
        <begin position="24"/>
        <end position="298"/>
    </location>
</feature>
<dbReference type="RefSeq" id="WP_380019417.1">
    <property type="nucleotide sequence ID" value="NZ_JBHSHD010000005.1"/>
</dbReference>
<dbReference type="Proteomes" id="UP001595886">
    <property type="component" value="Unassembled WGS sequence"/>
</dbReference>
<name>A0ABV9QQL0_9GAMM</name>
<keyword evidence="1 3" id="KW-0732">Signal</keyword>
<accession>A0ABV9QQL0</accession>
<reference evidence="5" key="1">
    <citation type="journal article" date="2019" name="Int. J. Syst. Evol. Microbiol.">
        <title>The Global Catalogue of Microorganisms (GCM) 10K type strain sequencing project: providing services to taxonomists for standard genome sequencing and annotation.</title>
        <authorList>
            <consortium name="The Broad Institute Genomics Platform"/>
            <consortium name="The Broad Institute Genome Sequencing Center for Infectious Disease"/>
            <person name="Wu L."/>
            <person name="Ma J."/>
        </authorList>
    </citation>
    <scope>NUCLEOTIDE SEQUENCE [LARGE SCALE GENOMIC DNA]</scope>
    <source>
        <strain evidence="5">CCUG 30340</strain>
    </source>
</reference>
<gene>
    <name evidence="4" type="ORF">ACFO6Q_04825</name>
</gene>
<dbReference type="InterPro" id="IPR029058">
    <property type="entry name" value="AB_hydrolase_fold"/>
</dbReference>
<dbReference type="Gene3D" id="3.40.50.1820">
    <property type="entry name" value="alpha/beta hydrolase"/>
    <property type="match status" value="1"/>
</dbReference>
<dbReference type="EMBL" id="JBHSHD010000005">
    <property type="protein sequence ID" value="MFC4819633.1"/>
    <property type="molecule type" value="Genomic_DNA"/>
</dbReference>
<proteinExistence type="predicted"/>
<evidence type="ECO:0000256" key="2">
    <source>
        <dbReference type="ARBA" id="ARBA00022801"/>
    </source>
</evidence>
<organism evidence="4 5">
    <name type="scientific">Dokdonella ginsengisoli</name>
    <dbReference type="NCBI Taxonomy" id="363846"/>
    <lineage>
        <taxon>Bacteria</taxon>
        <taxon>Pseudomonadati</taxon>
        <taxon>Pseudomonadota</taxon>
        <taxon>Gammaproteobacteria</taxon>
        <taxon>Lysobacterales</taxon>
        <taxon>Rhodanobacteraceae</taxon>
        <taxon>Dokdonella</taxon>
    </lineage>
</organism>
<evidence type="ECO:0000256" key="1">
    <source>
        <dbReference type="ARBA" id="ARBA00022729"/>
    </source>
</evidence>
<evidence type="ECO:0000313" key="4">
    <source>
        <dbReference type="EMBL" id="MFC4819633.1"/>
    </source>
</evidence>
<feature type="signal peptide" evidence="3">
    <location>
        <begin position="1"/>
        <end position="23"/>
    </location>
</feature>
<dbReference type="SUPFAM" id="SSF53474">
    <property type="entry name" value="alpha/beta-Hydrolases"/>
    <property type="match status" value="1"/>
</dbReference>